<keyword evidence="9" id="KW-0067">ATP-binding</keyword>
<feature type="domain" description="Histidine kinase" evidence="16">
    <location>
        <begin position="541"/>
        <end position="762"/>
    </location>
</feature>
<dbReference type="PROSITE" id="PS50113">
    <property type="entry name" value="PAC"/>
    <property type="match status" value="1"/>
</dbReference>
<dbReference type="NCBIfam" id="TIGR00229">
    <property type="entry name" value="sensory_box"/>
    <property type="match status" value="3"/>
</dbReference>
<organism evidence="20 21">
    <name type="scientific">Acetobacterium paludosum</name>
    <dbReference type="NCBI Taxonomy" id="52693"/>
    <lineage>
        <taxon>Bacteria</taxon>
        <taxon>Bacillati</taxon>
        <taxon>Bacillota</taxon>
        <taxon>Clostridia</taxon>
        <taxon>Eubacteriales</taxon>
        <taxon>Eubacteriaceae</taxon>
        <taxon>Acetobacterium</taxon>
    </lineage>
</organism>
<dbReference type="Pfam" id="PF13188">
    <property type="entry name" value="PAS_8"/>
    <property type="match status" value="1"/>
</dbReference>
<evidence type="ECO:0000256" key="11">
    <source>
        <dbReference type="ARBA" id="ARBA00024867"/>
    </source>
</evidence>
<dbReference type="FunFam" id="3.30.565.10:FF:000010">
    <property type="entry name" value="Sensor histidine kinase RcsC"/>
    <property type="match status" value="1"/>
</dbReference>
<dbReference type="CDD" id="cd00082">
    <property type="entry name" value="HisKA"/>
    <property type="match status" value="1"/>
</dbReference>
<sequence>MLKKMPVDNEECFTQEFNAISVGVLVLDENQMITKVNNALLDFLKASRIDILGKRFGDAFQCKICVLNKKKCGFSAECDQCKLISEIKKVFDLEEKSVKLEFNKSLLSGYIQNDYWFKINISLMAQDNSKNVVITFEDITDQKNKEISIEESRDYYFQMFEDFPSMIWKMDIKGNIIYSNRSWFLFTGKDVQECNSNQWLDLIHPEDRNHYLRLLDVALVNRSAFEIEYRILHKSGQYRWIHAIYSPKYEIDGINVCYTGLGIDITDRKITEENLTRYKMLSEKVDEVILFIEKSSGKIIGANKSATRLYGYSKKELEKLTVFDLRAGEKELVIEQMENSNHKAIIFEALNKKKDGTLIPVEVTFTGTLINGKRVVLSIVRDMSERKNSEKALQDNEEKFRKIFNNSVDAKFVQKFTDQGINSKIIEANETATEMFGYHYDEYLSSEKSIINYVDLELSMESYFHKLNEEGHVSFRASASTKVGILLPVEVFCTLCDINGKKTIITIVRDISDNVKFEKDLKQAKVDAEIANKSKSEFLANMSHEIRTPLNGIVGMVDLMRLSNLTPDHQENIIIVKTCVNALLNVINDILDFSKMEAGKMVIQKTDFDIKALIEHTIKAQLPHAFGKGIELNYAFSATVPQYLIGDSHRIQQILNNLISNAIKFTEHGEIWIKTKKISTEGNHVKVLFEVEDTGIGISDCDLKKIFESFKQVDGSFTRKFGGTGLGLAITKQLVEIMNGEIWVDSKEGVGSKFSIALSFDVGKPPQEESEKNREVYQIDKDYRILLTEDDKVNQIVTARMLKECGYSVDIANNGFEAVEMAGKNAYDVILMDIQMPEMDGIEATKRIRETDQKTPILAVTAYALHGDRERFIKQGMDEYIAKPIKIEELVCAIEKALKKKENNINNIGVSINANGEIVFSEKEIKQEVTYESVKIMALSDAIDMLNVNVANGEFAFFEKQANKIKCLANELDVEDLKTIAFKIELDARRGDFEEAVKKASKIWPIFEVFKKTALELKID</sequence>
<evidence type="ECO:0000259" key="16">
    <source>
        <dbReference type="PROSITE" id="PS50109"/>
    </source>
</evidence>
<dbReference type="Gene3D" id="1.10.287.130">
    <property type="match status" value="1"/>
</dbReference>
<gene>
    <name evidence="20" type="ORF">GH810_15900</name>
</gene>
<dbReference type="SMART" id="SM00388">
    <property type="entry name" value="HisKA"/>
    <property type="match status" value="1"/>
</dbReference>
<evidence type="ECO:0000256" key="12">
    <source>
        <dbReference type="ARBA" id="ARBA00064003"/>
    </source>
</evidence>
<feature type="domain" description="PAC" evidence="19">
    <location>
        <begin position="225"/>
        <end position="277"/>
    </location>
</feature>
<feature type="modified residue" description="4-aspartylphosphate" evidence="15">
    <location>
        <position position="833"/>
    </location>
</feature>
<dbReference type="Gene3D" id="3.30.450.20">
    <property type="entry name" value="PAS domain"/>
    <property type="match status" value="4"/>
</dbReference>
<dbReference type="SUPFAM" id="SSF47384">
    <property type="entry name" value="Homodimeric domain of signal transducing histidine kinase"/>
    <property type="match status" value="1"/>
</dbReference>
<dbReference type="InterPro" id="IPR005467">
    <property type="entry name" value="His_kinase_dom"/>
</dbReference>
<dbReference type="InterPro" id="IPR000014">
    <property type="entry name" value="PAS"/>
</dbReference>
<dbReference type="FunFam" id="1.10.287.130:FF:000002">
    <property type="entry name" value="Two-component osmosensing histidine kinase"/>
    <property type="match status" value="1"/>
</dbReference>
<evidence type="ECO:0000256" key="1">
    <source>
        <dbReference type="ARBA" id="ARBA00000085"/>
    </source>
</evidence>
<dbReference type="Pfam" id="PF00512">
    <property type="entry name" value="HisKA"/>
    <property type="match status" value="1"/>
</dbReference>
<dbReference type="InterPro" id="IPR003594">
    <property type="entry name" value="HATPase_dom"/>
</dbReference>
<dbReference type="PROSITE" id="PS50109">
    <property type="entry name" value="HIS_KIN"/>
    <property type="match status" value="1"/>
</dbReference>
<feature type="domain" description="PAS" evidence="18">
    <location>
        <begin position="396"/>
        <end position="457"/>
    </location>
</feature>
<evidence type="ECO:0000256" key="4">
    <source>
        <dbReference type="ARBA" id="ARBA00018672"/>
    </source>
</evidence>
<dbReference type="InterPro" id="IPR011006">
    <property type="entry name" value="CheY-like_superfamily"/>
</dbReference>
<feature type="domain" description="Response regulatory" evidence="17">
    <location>
        <begin position="784"/>
        <end position="898"/>
    </location>
</feature>
<keyword evidence="10" id="KW-0902">Two-component regulatory system</keyword>
<comment type="subunit">
    <text evidence="12">At low DSF concentrations, interacts with RpfF.</text>
</comment>
<dbReference type="RefSeq" id="WP_148567067.1">
    <property type="nucleotide sequence ID" value="NZ_RXYA01000007.1"/>
</dbReference>
<dbReference type="CDD" id="cd16922">
    <property type="entry name" value="HATPase_EvgS-ArcB-TorS-like"/>
    <property type="match status" value="1"/>
</dbReference>
<reference evidence="20" key="1">
    <citation type="submission" date="2019-10" db="EMBL/GenBank/DDBJ databases">
        <authorList>
            <person name="Ross D.E."/>
            <person name="Gulliver D."/>
        </authorList>
    </citation>
    <scope>NUCLEOTIDE SEQUENCE</scope>
    <source>
        <strain evidence="20">DER-2019</strain>
    </source>
</reference>
<dbReference type="InterPro" id="IPR004358">
    <property type="entry name" value="Sig_transdc_His_kin-like_C"/>
</dbReference>
<proteinExistence type="inferred from homology"/>
<dbReference type="PROSITE" id="PS50112">
    <property type="entry name" value="PAS"/>
    <property type="match status" value="3"/>
</dbReference>
<dbReference type="EMBL" id="WJBD01000025">
    <property type="protein sequence ID" value="MBC3889787.1"/>
    <property type="molecule type" value="Genomic_DNA"/>
</dbReference>
<dbReference type="InterPro" id="IPR036890">
    <property type="entry name" value="HATPase_C_sf"/>
</dbReference>
<evidence type="ECO:0000256" key="2">
    <source>
        <dbReference type="ARBA" id="ARBA00006402"/>
    </source>
</evidence>
<evidence type="ECO:0000256" key="5">
    <source>
        <dbReference type="ARBA" id="ARBA00022553"/>
    </source>
</evidence>
<dbReference type="OrthoDB" id="9804263at2"/>
<dbReference type="InterPro" id="IPR000700">
    <property type="entry name" value="PAS-assoc_C"/>
</dbReference>
<dbReference type="InterPro" id="IPR036097">
    <property type="entry name" value="HisK_dim/P_sf"/>
</dbReference>
<dbReference type="SMART" id="SM00448">
    <property type="entry name" value="REC"/>
    <property type="match status" value="1"/>
</dbReference>
<evidence type="ECO:0000256" key="10">
    <source>
        <dbReference type="ARBA" id="ARBA00023012"/>
    </source>
</evidence>
<keyword evidence="6" id="KW-0808">Transferase</keyword>
<dbReference type="Gene3D" id="3.40.50.2300">
    <property type="match status" value="1"/>
</dbReference>
<dbReference type="PANTHER" id="PTHR45339:SF1">
    <property type="entry name" value="HYBRID SIGNAL TRANSDUCTION HISTIDINE KINASE J"/>
    <property type="match status" value="1"/>
</dbReference>
<dbReference type="InterPro" id="IPR001789">
    <property type="entry name" value="Sig_transdc_resp-reg_receiver"/>
</dbReference>
<dbReference type="PANTHER" id="PTHR45339">
    <property type="entry name" value="HYBRID SIGNAL TRANSDUCTION HISTIDINE KINASE J"/>
    <property type="match status" value="1"/>
</dbReference>
<dbReference type="PRINTS" id="PR00344">
    <property type="entry name" value="BCTRLSENSOR"/>
</dbReference>
<evidence type="ECO:0000256" key="3">
    <source>
        <dbReference type="ARBA" id="ARBA00012438"/>
    </source>
</evidence>
<dbReference type="Pfam" id="PF13426">
    <property type="entry name" value="PAS_9"/>
    <property type="match status" value="2"/>
</dbReference>
<reference evidence="20" key="2">
    <citation type="submission" date="2020-10" db="EMBL/GenBank/DDBJ databases">
        <title>Comparative genomics of the Acetobacterium genus.</title>
        <authorList>
            <person name="Marshall C."/>
            <person name="May H."/>
            <person name="Norman S."/>
        </authorList>
    </citation>
    <scope>NUCLEOTIDE SEQUENCE</scope>
    <source>
        <strain evidence="20">DER-2019</strain>
    </source>
</reference>
<keyword evidence="5 15" id="KW-0597">Phosphoprotein</keyword>
<dbReference type="SMART" id="SM00091">
    <property type="entry name" value="PAS"/>
    <property type="match status" value="4"/>
</dbReference>
<evidence type="ECO:0000256" key="7">
    <source>
        <dbReference type="ARBA" id="ARBA00022741"/>
    </source>
</evidence>
<keyword evidence="21" id="KW-1185">Reference proteome</keyword>
<dbReference type="SMART" id="SM00086">
    <property type="entry name" value="PAC"/>
    <property type="match status" value="2"/>
</dbReference>
<dbReference type="PROSITE" id="PS50110">
    <property type="entry name" value="RESPONSE_REGULATORY"/>
    <property type="match status" value="1"/>
</dbReference>
<dbReference type="Proteomes" id="UP000616595">
    <property type="component" value="Unassembled WGS sequence"/>
</dbReference>
<evidence type="ECO:0000259" key="17">
    <source>
        <dbReference type="PROSITE" id="PS50110"/>
    </source>
</evidence>
<dbReference type="SUPFAM" id="SSF55785">
    <property type="entry name" value="PYP-like sensor domain (PAS domain)"/>
    <property type="match status" value="4"/>
</dbReference>
<dbReference type="CDD" id="cd00130">
    <property type="entry name" value="PAS"/>
    <property type="match status" value="3"/>
</dbReference>
<evidence type="ECO:0000256" key="15">
    <source>
        <dbReference type="PROSITE-ProRule" id="PRU00169"/>
    </source>
</evidence>
<comment type="catalytic activity">
    <reaction evidence="1">
        <text>ATP + protein L-histidine = ADP + protein N-phospho-L-histidine.</text>
        <dbReference type="EC" id="2.7.13.3"/>
    </reaction>
</comment>
<evidence type="ECO:0000256" key="9">
    <source>
        <dbReference type="ARBA" id="ARBA00022840"/>
    </source>
</evidence>
<dbReference type="AlphaFoldDB" id="A0A923HY71"/>
<evidence type="ECO:0000256" key="14">
    <source>
        <dbReference type="ARBA" id="ARBA00074306"/>
    </source>
</evidence>
<accession>A0A923HY71</accession>
<evidence type="ECO:0000256" key="8">
    <source>
        <dbReference type="ARBA" id="ARBA00022777"/>
    </source>
</evidence>
<dbReference type="InterPro" id="IPR013655">
    <property type="entry name" value="PAS_fold_3"/>
</dbReference>
<comment type="similarity">
    <text evidence="2">In the N-terminal section; belongs to the phytochrome family.</text>
</comment>
<dbReference type="InterPro" id="IPR001610">
    <property type="entry name" value="PAC"/>
</dbReference>
<keyword evidence="7" id="KW-0547">Nucleotide-binding</keyword>
<dbReference type="EC" id="2.7.13.3" evidence="3"/>
<dbReference type="SMART" id="SM00387">
    <property type="entry name" value="HATPase_c"/>
    <property type="match status" value="1"/>
</dbReference>
<protein>
    <recommendedName>
        <fullName evidence="14">Circadian input-output histidine kinase CikA</fullName>
        <ecNumber evidence="3">2.7.13.3</ecNumber>
    </recommendedName>
    <alternativeName>
        <fullName evidence="13">Sensory/regulatory protein RpfC</fullName>
    </alternativeName>
    <alternativeName>
        <fullName evidence="4">Stage 0 sporulation protein A homolog</fullName>
    </alternativeName>
</protein>
<dbReference type="Pfam" id="PF00072">
    <property type="entry name" value="Response_reg"/>
    <property type="match status" value="1"/>
</dbReference>
<dbReference type="GO" id="GO:0005524">
    <property type="term" value="F:ATP binding"/>
    <property type="evidence" value="ECO:0007669"/>
    <property type="project" value="UniProtKB-KW"/>
</dbReference>
<evidence type="ECO:0000313" key="20">
    <source>
        <dbReference type="EMBL" id="MBC3889787.1"/>
    </source>
</evidence>
<evidence type="ECO:0000259" key="18">
    <source>
        <dbReference type="PROSITE" id="PS50112"/>
    </source>
</evidence>
<dbReference type="SUPFAM" id="SSF52172">
    <property type="entry name" value="CheY-like"/>
    <property type="match status" value="1"/>
</dbReference>
<evidence type="ECO:0000256" key="6">
    <source>
        <dbReference type="ARBA" id="ARBA00022679"/>
    </source>
</evidence>
<dbReference type="Gene3D" id="3.30.565.10">
    <property type="entry name" value="Histidine kinase-like ATPase, C-terminal domain"/>
    <property type="match status" value="1"/>
</dbReference>
<dbReference type="CDD" id="cd17546">
    <property type="entry name" value="REC_hyHK_CKI1_RcsC-like"/>
    <property type="match status" value="1"/>
</dbReference>
<comment type="function">
    <text evidence="11">May play the central regulatory role in sporulation. It may be an element of the effector pathway responsible for the activation of sporulation genes in response to nutritional stress. Spo0A may act in concert with spo0H (a sigma factor) to control the expression of some genes that are critical to the sporulation process.</text>
</comment>
<evidence type="ECO:0000259" key="19">
    <source>
        <dbReference type="PROSITE" id="PS50113"/>
    </source>
</evidence>
<feature type="domain" description="PAS" evidence="18">
    <location>
        <begin position="152"/>
        <end position="222"/>
    </location>
</feature>
<dbReference type="GO" id="GO:0000155">
    <property type="term" value="F:phosphorelay sensor kinase activity"/>
    <property type="evidence" value="ECO:0007669"/>
    <property type="project" value="InterPro"/>
</dbReference>
<evidence type="ECO:0000313" key="21">
    <source>
        <dbReference type="Proteomes" id="UP000616595"/>
    </source>
</evidence>
<dbReference type="InterPro" id="IPR035965">
    <property type="entry name" value="PAS-like_dom_sf"/>
</dbReference>
<dbReference type="Pfam" id="PF02518">
    <property type="entry name" value="HATPase_c"/>
    <property type="match status" value="1"/>
</dbReference>
<feature type="domain" description="PAS" evidence="18">
    <location>
        <begin position="274"/>
        <end position="317"/>
    </location>
</feature>
<evidence type="ECO:0000256" key="13">
    <source>
        <dbReference type="ARBA" id="ARBA00068150"/>
    </source>
</evidence>
<keyword evidence="8" id="KW-0418">Kinase</keyword>
<dbReference type="InterPro" id="IPR003661">
    <property type="entry name" value="HisK_dim/P_dom"/>
</dbReference>
<dbReference type="SUPFAM" id="SSF55874">
    <property type="entry name" value="ATPase domain of HSP90 chaperone/DNA topoisomerase II/histidine kinase"/>
    <property type="match status" value="1"/>
</dbReference>
<name>A0A923HY71_9FIRM</name>
<comment type="caution">
    <text evidence="20">The sequence shown here is derived from an EMBL/GenBank/DDBJ whole genome shotgun (WGS) entry which is preliminary data.</text>
</comment>
<dbReference type="Pfam" id="PF08447">
    <property type="entry name" value="PAS_3"/>
    <property type="match status" value="1"/>
</dbReference>